<dbReference type="SMART" id="SM00316">
    <property type="entry name" value="S1"/>
    <property type="match status" value="8"/>
</dbReference>
<dbReference type="SUPFAM" id="SSF50249">
    <property type="entry name" value="Nucleic acid-binding proteins"/>
    <property type="match status" value="6"/>
</dbReference>
<name>A0A4P9YGV7_ROZAC</name>
<evidence type="ECO:0000313" key="3">
    <source>
        <dbReference type="EMBL" id="RKP17891.1"/>
    </source>
</evidence>
<dbReference type="InterPro" id="IPR057301">
    <property type="entry name" value="Rrp5_OB_4th"/>
</dbReference>
<feature type="region of interest" description="Disordered" evidence="1">
    <location>
        <begin position="1"/>
        <end position="30"/>
    </location>
</feature>
<feature type="domain" description="S1 motif" evidence="2">
    <location>
        <begin position="489"/>
        <end position="555"/>
    </location>
</feature>
<feature type="domain" description="S1 motif" evidence="2">
    <location>
        <begin position="644"/>
        <end position="714"/>
    </location>
</feature>
<dbReference type="GO" id="GO:0003723">
    <property type="term" value="F:RNA binding"/>
    <property type="evidence" value="ECO:0007669"/>
    <property type="project" value="TreeGrafter"/>
</dbReference>
<evidence type="ECO:0000313" key="4">
    <source>
        <dbReference type="Proteomes" id="UP000281549"/>
    </source>
</evidence>
<accession>A0A4P9YGV7</accession>
<protein>
    <recommendedName>
        <fullName evidence="2">S1 motif domain-containing protein</fullName>
    </recommendedName>
</protein>
<dbReference type="InterPro" id="IPR012340">
    <property type="entry name" value="NA-bd_OB-fold"/>
</dbReference>
<dbReference type="EMBL" id="ML005634">
    <property type="protein sequence ID" value="RKP17891.1"/>
    <property type="molecule type" value="Genomic_DNA"/>
</dbReference>
<dbReference type="Proteomes" id="UP000281549">
    <property type="component" value="Unassembled WGS sequence"/>
</dbReference>
<dbReference type="GO" id="GO:0032040">
    <property type="term" value="C:small-subunit processome"/>
    <property type="evidence" value="ECO:0007669"/>
    <property type="project" value="TreeGrafter"/>
</dbReference>
<dbReference type="Pfam" id="PF24685">
    <property type="entry name" value="OB_RRP5_4th"/>
    <property type="match status" value="1"/>
</dbReference>
<feature type="non-terminal residue" evidence="3">
    <location>
        <position position="750"/>
    </location>
</feature>
<proteinExistence type="predicted"/>
<dbReference type="PROSITE" id="PS50126">
    <property type="entry name" value="S1"/>
    <property type="match status" value="6"/>
</dbReference>
<sequence length="750" mass="86388">MVDFPRGDKSSIVPIEPVKAEKKRKTSETKSVVKKAKRSVEGPRCDLESKPAELIYFKHMRVGVRCLCVIKEIRSGEMLLTLPNGLRAFVDARNVNRVVREVMDLEEEAEGVVEVEYDLHDFFRVGQIVRGVVVGVENGGKKRIEMSLDPSVVQKDCEMRVGSACGGVVVSEEDHGYMCEIGNEKIGFLKKGEQRYKLGEIVDVVIESENARTVQLSDEKFRENVMKRVEEFKWLNVGQRVECVVEKVTEVNVQVKICGMIKGYVNYFHFGKEQVKEKQKIVGRILYVDFENKRVQISLNKGVNEWRVEMKEEEVGMKQKWKIERIDGGEGLMVKFEDKVGFVKMNNLSEENSLERFKKFRIGEEVKGRIINYEEMDEMYQVSFKKSDLEQEYLRMKDVKVGSVIKGKVTSITEQGVLVSISDKIKGFCPKIQFGDVLIKKNKFKQDKEYKFVVLSVDLEMKRIVLSHKKMLMSSEYEKIITIEDAKVGMITNGTITNICEFGVFVSFYNNLSALIPNNELSFQKVKAEEIVQIGQTVTCRIISNKNNKLAASLKLNENKRDVKIGQLFKTKIKEKEKNHLICEISDSIFRLDLNQISDFESENSEIFKKMKKGQEIEVLVVEKDRVSMKPILIKNENKSMKIGSLVYGYVKKITEFGCFVSFVYKNENKIGLILKNEISDLFVNKIEDYLRVDQTVNVLIKEIDQDKIYLSCKKSLIKKNLEKEFLSELLESEKVEDKESIKESIKECE</sequence>
<dbReference type="AlphaFoldDB" id="A0A4P9YGV7"/>
<gene>
    <name evidence="3" type="ORF">ROZALSC1DRAFT_23755</name>
</gene>
<reference evidence="4" key="1">
    <citation type="journal article" date="2018" name="Nat. Microbiol.">
        <title>Leveraging single-cell genomics to expand the fungal tree of life.</title>
        <authorList>
            <person name="Ahrendt S.R."/>
            <person name="Quandt C.A."/>
            <person name="Ciobanu D."/>
            <person name="Clum A."/>
            <person name="Salamov A."/>
            <person name="Andreopoulos B."/>
            <person name="Cheng J.F."/>
            <person name="Woyke T."/>
            <person name="Pelin A."/>
            <person name="Henrissat B."/>
            <person name="Reynolds N.K."/>
            <person name="Benny G.L."/>
            <person name="Smith M.E."/>
            <person name="James T.Y."/>
            <person name="Grigoriev I.V."/>
        </authorList>
    </citation>
    <scope>NUCLEOTIDE SEQUENCE [LARGE SCALE GENOMIC DNA]</scope>
    <source>
        <strain evidence="4">CSF55</strain>
    </source>
</reference>
<dbReference type="Pfam" id="PF00575">
    <property type="entry name" value="S1"/>
    <property type="match status" value="3"/>
</dbReference>
<evidence type="ECO:0000256" key="1">
    <source>
        <dbReference type="SAM" id="MobiDB-lite"/>
    </source>
</evidence>
<dbReference type="InterPro" id="IPR045209">
    <property type="entry name" value="Rrp5"/>
</dbReference>
<feature type="domain" description="S1 motif" evidence="2">
    <location>
        <begin position="63"/>
        <end position="149"/>
    </location>
</feature>
<organism evidence="3 4">
    <name type="scientific">Rozella allomycis (strain CSF55)</name>
    <dbReference type="NCBI Taxonomy" id="988480"/>
    <lineage>
        <taxon>Eukaryota</taxon>
        <taxon>Fungi</taxon>
        <taxon>Fungi incertae sedis</taxon>
        <taxon>Cryptomycota</taxon>
        <taxon>Cryptomycota incertae sedis</taxon>
        <taxon>Rozella</taxon>
    </lineage>
</organism>
<dbReference type="GO" id="GO:0006364">
    <property type="term" value="P:rRNA processing"/>
    <property type="evidence" value="ECO:0007669"/>
    <property type="project" value="InterPro"/>
</dbReference>
<dbReference type="FunFam" id="2.40.50.140:FF:000103">
    <property type="entry name" value="protein RRP5 homolog"/>
    <property type="match status" value="2"/>
</dbReference>
<feature type="domain" description="S1 motif" evidence="2">
    <location>
        <begin position="402"/>
        <end position="469"/>
    </location>
</feature>
<dbReference type="PANTHER" id="PTHR23270:SF10">
    <property type="entry name" value="PROTEIN RRP5 HOMOLOG"/>
    <property type="match status" value="1"/>
</dbReference>
<feature type="domain" description="S1 motif" evidence="2">
    <location>
        <begin position="316"/>
        <end position="385"/>
    </location>
</feature>
<feature type="domain" description="S1 motif" evidence="2">
    <location>
        <begin position="238"/>
        <end position="300"/>
    </location>
</feature>
<dbReference type="Gene3D" id="2.40.50.140">
    <property type="entry name" value="Nucleic acid-binding proteins"/>
    <property type="match status" value="7"/>
</dbReference>
<dbReference type="PANTHER" id="PTHR23270">
    <property type="entry name" value="PROGRAMMED CELL DEATH PROTEIN 11 PRE-RRNA PROCESSING PROTEIN RRP5"/>
    <property type="match status" value="1"/>
</dbReference>
<dbReference type="InterPro" id="IPR003029">
    <property type="entry name" value="S1_domain"/>
</dbReference>
<evidence type="ECO:0000259" key="2">
    <source>
        <dbReference type="PROSITE" id="PS50126"/>
    </source>
</evidence>